<dbReference type="AlphaFoldDB" id="A0AAJ6QV59"/>
<gene>
    <name evidence="2" type="primary">LOC100905342</name>
</gene>
<dbReference type="Gene3D" id="3.30.160.60">
    <property type="entry name" value="Classic Zinc Finger"/>
    <property type="match status" value="1"/>
</dbReference>
<proteinExistence type="predicted"/>
<organism evidence="1 2">
    <name type="scientific">Galendromus occidentalis</name>
    <name type="common">western predatory mite</name>
    <dbReference type="NCBI Taxonomy" id="34638"/>
    <lineage>
        <taxon>Eukaryota</taxon>
        <taxon>Metazoa</taxon>
        <taxon>Ecdysozoa</taxon>
        <taxon>Arthropoda</taxon>
        <taxon>Chelicerata</taxon>
        <taxon>Arachnida</taxon>
        <taxon>Acari</taxon>
        <taxon>Parasitiformes</taxon>
        <taxon>Mesostigmata</taxon>
        <taxon>Gamasina</taxon>
        <taxon>Phytoseioidea</taxon>
        <taxon>Phytoseiidae</taxon>
        <taxon>Typhlodrominae</taxon>
        <taxon>Galendromus</taxon>
    </lineage>
</organism>
<evidence type="ECO:0000313" key="2">
    <source>
        <dbReference type="RefSeq" id="XP_003744928.1"/>
    </source>
</evidence>
<accession>A0AAJ6QV59</accession>
<sequence length="156" mass="17974">MRVSDNEEVLELIGCVGCGDAFQTSSQLEIHLDTCPGLISGNEYEPSRYSNHFLVCARCPELDFVNRSELIRHLKVHRNQKRRRCVCRRRPCHCLKRRIPRRSNSFSGTYTRWDRDPSSSQQLPLCSECFDKGLQFGAKSSKCENCNRGHVTNPLQ</sequence>
<name>A0AAJ6QV59_9ACAR</name>
<dbReference type="GeneID" id="100905342"/>
<dbReference type="RefSeq" id="XP_003744928.1">
    <property type="nucleotide sequence ID" value="XM_003744880.2"/>
</dbReference>
<reference evidence="2" key="1">
    <citation type="submission" date="2025-08" db="UniProtKB">
        <authorList>
            <consortium name="RefSeq"/>
        </authorList>
    </citation>
    <scope>IDENTIFICATION</scope>
</reference>
<dbReference type="KEGG" id="goe:100905342"/>
<keyword evidence="1" id="KW-1185">Reference proteome</keyword>
<evidence type="ECO:0000313" key="1">
    <source>
        <dbReference type="Proteomes" id="UP000694867"/>
    </source>
</evidence>
<dbReference type="Proteomes" id="UP000694867">
    <property type="component" value="Unplaced"/>
</dbReference>
<protein>
    <submittedName>
        <fullName evidence="2">Uncharacterized protein LOC100905342</fullName>
    </submittedName>
</protein>